<reference evidence="3" key="1">
    <citation type="submission" date="2019-05" db="EMBL/GenBank/DDBJ databases">
        <title>Methanoculleus sp. FWC-SCC1, a methanogenic archaeon isolated from deep marine cold seep.</title>
        <authorList>
            <person name="Chen Y.-W."/>
            <person name="Chen S.-C."/>
            <person name="Teng N.-H."/>
            <person name="Lai M.-C."/>
        </authorList>
    </citation>
    <scope>NUCLEOTIDE SEQUENCE</scope>
    <source>
        <strain evidence="3">FWC-SCC1</strain>
    </source>
</reference>
<evidence type="ECO:0000313" key="4">
    <source>
        <dbReference type="Proteomes" id="UP001168338"/>
    </source>
</evidence>
<organism evidence="3 4">
    <name type="scientific">Methanoculleus frigidifontis</name>
    <dbReference type="NCBI Taxonomy" id="2584085"/>
    <lineage>
        <taxon>Archaea</taxon>
        <taxon>Methanobacteriati</taxon>
        <taxon>Methanobacteriota</taxon>
        <taxon>Stenosarchaea group</taxon>
        <taxon>Methanomicrobia</taxon>
        <taxon>Methanomicrobiales</taxon>
        <taxon>Methanomicrobiaceae</taxon>
        <taxon>Methanoculleus</taxon>
    </lineage>
</organism>
<evidence type="ECO:0000313" key="3">
    <source>
        <dbReference type="EMBL" id="MDN7023607.1"/>
    </source>
</evidence>
<dbReference type="Gene3D" id="2.120.10.30">
    <property type="entry name" value="TolB, C-terminal domain"/>
    <property type="match status" value="2"/>
</dbReference>
<dbReference type="PROSITE" id="PS51125">
    <property type="entry name" value="NHL"/>
    <property type="match status" value="4"/>
</dbReference>
<evidence type="ECO:0000259" key="2">
    <source>
        <dbReference type="Pfam" id="PF08450"/>
    </source>
</evidence>
<feature type="domain" description="SMP-30/Gluconolactonase/LRE-like region" evidence="2">
    <location>
        <begin position="99"/>
        <end position="289"/>
    </location>
</feature>
<evidence type="ECO:0000256" key="1">
    <source>
        <dbReference type="ARBA" id="ARBA00022737"/>
    </source>
</evidence>
<name>A0ABT8M6Q1_9EURY</name>
<accession>A0ABT8M6Q1</accession>
<dbReference type="PANTHER" id="PTHR24104">
    <property type="entry name" value="E3 UBIQUITIN-PROTEIN LIGASE NHLRC1-RELATED"/>
    <property type="match status" value="1"/>
</dbReference>
<protein>
    <recommendedName>
        <fullName evidence="2">SMP-30/Gluconolactonase/LRE-like region domain-containing protein</fullName>
    </recommendedName>
</protein>
<keyword evidence="4" id="KW-1185">Reference proteome</keyword>
<keyword evidence="1" id="KW-0677">Repeat</keyword>
<dbReference type="PANTHER" id="PTHR24104:SF25">
    <property type="entry name" value="PROTEIN LIN-41"/>
    <property type="match status" value="1"/>
</dbReference>
<dbReference type="InterPro" id="IPR011042">
    <property type="entry name" value="6-blade_b-propeller_TolB-like"/>
</dbReference>
<gene>
    <name evidence="3" type="ORF">FGU65_01615</name>
</gene>
<dbReference type="InterPro" id="IPR001258">
    <property type="entry name" value="NHL_repeat"/>
</dbReference>
<dbReference type="Pfam" id="PF01436">
    <property type="entry name" value="NHL"/>
    <property type="match status" value="1"/>
</dbReference>
<dbReference type="InterPro" id="IPR050952">
    <property type="entry name" value="TRIM-NHL_E3_ligases"/>
</dbReference>
<dbReference type="InterPro" id="IPR013658">
    <property type="entry name" value="SGL"/>
</dbReference>
<sequence>MRGKYCIALALVLIAVLACQSASASGIVDYELVTTWGSLGTDEGRFNSPHGIAVDGDGQVYVADFENDRIQKFTSDGTFVTAWGTEGSGDGQFRQPRAVAVATDGKVYVAESSRIQIFDSNGTFLGKWGSYGTDEGQMKSVYDLAVDTAGNVYVADAGNDRVQKFNSSGGFLSAWGSLGTYDGEFNDPYGISADADGNVYVVDNGNGRIQKFDSAGMFLDKWVLGEEFYSPMGVTVDTDGKFYVTTVYSPLLKFDRNGTLIARSTADNIYINWAVAIGAEDTVYVTSANNHCVCVFRESQPPTPTITPTPIPTAPAPVSIRSNKGSLVHGNNFVVTISGRSERDYWLYIRDANLTHLEYPLIAPGQPGVTFANVPVTGKANFTETQAIVRTDTVGRRYVQLNTTSATGIQTFTITVVDPVDNTTDDVNVIVERGQVTQNICNSSTYFPGEEIVLSGTNTENTTTYLFLTGPSLPTSGAGLDNVTVAVIDQQGSTFAQTSVETDDSWEYKWDTSKAGGVLDEGTYILYAAAAPRDALHISETQYAVASIQLQAPWIRVDAIGDQVASGTITISGTTNLPSNDELQYTVHPVTGPDNATVLSGGMLVQWGKPNNTWQFRLDLFRLQPDTYNLEVGSVRTGTTTNATFLLKSPAVTPTPTPTPFQGDLALLPGWNFISVPKRLADGNNTAAQVFGDIDTAGHSFFQYDAATRSWSALNGSSAIKPLDGYWIYANASTSVGLVFAGGSMTAPPSKALSQGWNAVGFSSTVPVSARDAFSSVAAAWINAIGWDAGLKEYNLAIVNGGSGLCSDGRLLEPGRGYWLFMTDGGELAALMG</sequence>
<dbReference type="RefSeq" id="WP_301662650.1">
    <property type="nucleotide sequence ID" value="NZ_VCYH01000001.1"/>
</dbReference>
<comment type="caution">
    <text evidence="3">The sequence shown here is derived from an EMBL/GenBank/DDBJ whole genome shotgun (WGS) entry which is preliminary data.</text>
</comment>
<dbReference type="Pfam" id="PF08450">
    <property type="entry name" value="SGL"/>
    <property type="match status" value="1"/>
</dbReference>
<dbReference type="Proteomes" id="UP001168338">
    <property type="component" value="Unassembled WGS sequence"/>
</dbReference>
<dbReference type="SUPFAM" id="SSF101898">
    <property type="entry name" value="NHL repeat"/>
    <property type="match status" value="1"/>
</dbReference>
<proteinExistence type="predicted"/>
<dbReference type="PROSITE" id="PS51257">
    <property type="entry name" value="PROKAR_LIPOPROTEIN"/>
    <property type="match status" value="1"/>
</dbReference>
<dbReference type="EMBL" id="VCYH01000001">
    <property type="protein sequence ID" value="MDN7023607.1"/>
    <property type="molecule type" value="Genomic_DNA"/>
</dbReference>